<feature type="chain" id="PRO_5036921662" evidence="1">
    <location>
        <begin position="23"/>
        <end position="261"/>
    </location>
</feature>
<evidence type="ECO:0000313" key="3">
    <source>
        <dbReference type="EMBL" id="MBO0934365.1"/>
    </source>
</evidence>
<name>A0A939GCL6_9BACT</name>
<dbReference type="EMBL" id="JAFMYU010000030">
    <property type="protein sequence ID" value="MBO0934365.1"/>
    <property type="molecule type" value="Genomic_DNA"/>
</dbReference>
<comment type="caution">
    <text evidence="3">The sequence shown here is derived from an EMBL/GenBank/DDBJ whole genome shotgun (WGS) entry which is preliminary data.</text>
</comment>
<dbReference type="InterPro" id="IPR025510">
    <property type="entry name" value="DUF4397"/>
</dbReference>
<evidence type="ECO:0000259" key="2">
    <source>
        <dbReference type="Pfam" id="PF14344"/>
    </source>
</evidence>
<dbReference type="RefSeq" id="WP_207338328.1">
    <property type="nucleotide sequence ID" value="NZ_JAFMYU010000030.1"/>
</dbReference>
<keyword evidence="4" id="KW-1185">Reference proteome</keyword>
<dbReference type="PROSITE" id="PS51257">
    <property type="entry name" value="PROKAR_LIPOPROTEIN"/>
    <property type="match status" value="1"/>
</dbReference>
<sequence length="261" mass="26794">MKHLIYVFIAASLMLASCEKNALTIPVDPVTSGARLKLINVAPDLPGGIELAVNGKKFSAFTPSGVTASSSGFAVGLPYNNSFPSSGSNYAIVSPGAVSLSLTSPATTTTASATAVGSSSATLDDNVYYSLFVSGTGVQPETTLLKDDFTQLNSSSKVYVRFVNMIPNGPATGYDLFILSADGKTATPVAQAIAYKGASSFVTLDAFTNPTLALRLPGATTNVGTVVFSNIANGRVLTVFARGLVGRTGATAASLNLYVNR</sequence>
<reference evidence="3 4" key="1">
    <citation type="submission" date="2021-03" db="EMBL/GenBank/DDBJ databases">
        <title>Fibrella sp. HMF5036 genome sequencing and assembly.</title>
        <authorList>
            <person name="Kang H."/>
            <person name="Kim H."/>
            <person name="Bae S."/>
            <person name="Joh K."/>
        </authorList>
    </citation>
    <scope>NUCLEOTIDE SEQUENCE [LARGE SCALE GENOMIC DNA]</scope>
    <source>
        <strain evidence="3 4">HMF5036</strain>
    </source>
</reference>
<feature type="domain" description="DUF4397" evidence="2">
    <location>
        <begin position="74"/>
        <end position="171"/>
    </location>
</feature>
<feature type="signal peptide" evidence="1">
    <location>
        <begin position="1"/>
        <end position="22"/>
    </location>
</feature>
<accession>A0A939GCL6</accession>
<evidence type="ECO:0000313" key="4">
    <source>
        <dbReference type="Proteomes" id="UP000664795"/>
    </source>
</evidence>
<gene>
    <name evidence="3" type="ORF">J2I48_25375</name>
</gene>
<organism evidence="3 4">
    <name type="scientific">Fibrella aquatilis</name>
    <dbReference type="NCBI Taxonomy" id="2817059"/>
    <lineage>
        <taxon>Bacteria</taxon>
        <taxon>Pseudomonadati</taxon>
        <taxon>Bacteroidota</taxon>
        <taxon>Cytophagia</taxon>
        <taxon>Cytophagales</taxon>
        <taxon>Spirosomataceae</taxon>
        <taxon>Fibrella</taxon>
    </lineage>
</organism>
<dbReference type="AlphaFoldDB" id="A0A939GCL6"/>
<dbReference type="Pfam" id="PF14344">
    <property type="entry name" value="DUF4397"/>
    <property type="match status" value="1"/>
</dbReference>
<protein>
    <submittedName>
        <fullName evidence="3">DUF4397 domain-containing protein</fullName>
    </submittedName>
</protein>
<keyword evidence="1" id="KW-0732">Signal</keyword>
<dbReference type="Proteomes" id="UP000664795">
    <property type="component" value="Unassembled WGS sequence"/>
</dbReference>
<proteinExistence type="predicted"/>
<evidence type="ECO:0000256" key="1">
    <source>
        <dbReference type="SAM" id="SignalP"/>
    </source>
</evidence>